<dbReference type="GO" id="GO:0016887">
    <property type="term" value="F:ATP hydrolysis activity"/>
    <property type="evidence" value="ECO:0007669"/>
    <property type="project" value="InterPro"/>
</dbReference>
<evidence type="ECO:0000259" key="9">
    <source>
        <dbReference type="PROSITE" id="PS50893"/>
    </source>
</evidence>
<dbReference type="RefSeq" id="WP_235051540.1">
    <property type="nucleotide sequence ID" value="NZ_JAKFHA010000004.1"/>
</dbReference>
<dbReference type="Gene3D" id="3.40.50.300">
    <property type="entry name" value="P-loop containing nucleotide triphosphate hydrolases"/>
    <property type="match status" value="1"/>
</dbReference>
<dbReference type="InterPro" id="IPR039421">
    <property type="entry name" value="Type_1_exporter"/>
</dbReference>
<keyword evidence="3" id="KW-0547">Nucleotide-binding</keyword>
<feature type="transmembrane region" description="Helical" evidence="8">
    <location>
        <begin position="73"/>
        <end position="95"/>
    </location>
</feature>
<feature type="region of interest" description="Disordered" evidence="7">
    <location>
        <begin position="657"/>
        <end position="687"/>
    </location>
</feature>
<feature type="domain" description="ABC transporter" evidence="9">
    <location>
        <begin position="396"/>
        <end position="651"/>
    </location>
</feature>
<reference evidence="11" key="1">
    <citation type="submission" date="2022-01" db="EMBL/GenBank/DDBJ databases">
        <title>Genome-Based Taxonomic Classification of the Phylum Actinobacteria.</title>
        <authorList>
            <person name="Gao Y."/>
        </authorList>
    </citation>
    <scope>NUCLEOTIDE SEQUENCE</scope>
    <source>
        <strain evidence="11">KLBMP 8922</strain>
    </source>
</reference>
<organism evidence="11 12">
    <name type="scientific">Yinghuangia soli</name>
    <dbReference type="NCBI Taxonomy" id="2908204"/>
    <lineage>
        <taxon>Bacteria</taxon>
        <taxon>Bacillati</taxon>
        <taxon>Actinomycetota</taxon>
        <taxon>Actinomycetes</taxon>
        <taxon>Kitasatosporales</taxon>
        <taxon>Streptomycetaceae</taxon>
        <taxon>Yinghuangia</taxon>
    </lineage>
</organism>
<feature type="transmembrane region" description="Helical" evidence="8">
    <location>
        <begin position="190"/>
        <end position="210"/>
    </location>
</feature>
<dbReference type="Pfam" id="PF00005">
    <property type="entry name" value="ABC_tran"/>
    <property type="match status" value="1"/>
</dbReference>
<feature type="compositionally biased region" description="Low complexity" evidence="7">
    <location>
        <begin position="670"/>
        <end position="687"/>
    </location>
</feature>
<evidence type="ECO:0000256" key="2">
    <source>
        <dbReference type="ARBA" id="ARBA00022692"/>
    </source>
</evidence>
<evidence type="ECO:0000313" key="12">
    <source>
        <dbReference type="Proteomes" id="UP001165378"/>
    </source>
</evidence>
<evidence type="ECO:0000256" key="7">
    <source>
        <dbReference type="SAM" id="MobiDB-lite"/>
    </source>
</evidence>
<keyword evidence="5 8" id="KW-1133">Transmembrane helix</keyword>
<name>A0AA41PZN0_9ACTN</name>
<evidence type="ECO:0000256" key="6">
    <source>
        <dbReference type="ARBA" id="ARBA00023136"/>
    </source>
</evidence>
<dbReference type="PANTHER" id="PTHR24221:SF646">
    <property type="entry name" value="HAEMOLYSIN SECRETION ATP-BINDING PROTEIN"/>
    <property type="match status" value="1"/>
</dbReference>
<dbReference type="PROSITE" id="PS50929">
    <property type="entry name" value="ABC_TM1F"/>
    <property type="match status" value="1"/>
</dbReference>
<dbReference type="EMBL" id="JAKFHA010000004">
    <property type="protein sequence ID" value="MCF2527382.1"/>
    <property type="molecule type" value="Genomic_DNA"/>
</dbReference>
<dbReference type="GO" id="GO:0005886">
    <property type="term" value="C:plasma membrane"/>
    <property type="evidence" value="ECO:0007669"/>
    <property type="project" value="UniProtKB-SubCell"/>
</dbReference>
<evidence type="ECO:0000256" key="4">
    <source>
        <dbReference type="ARBA" id="ARBA00022840"/>
    </source>
</evidence>
<dbReference type="PANTHER" id="PTHR24221">
    <property type="entry name" value="ATP-BINDING CASSETTE SUB-FAMILY B"/>
    <property type="match status" value="1"/>
</dbReference>
<evidence type="ECO:0000256" key="3">
    <source>
        <dbReference type="ARBA" id="ARBA00022741"/>
    </source>
</evidence>
<feature type="transmembrane region" description="Helical" evidence="8">
    <location>
        <begin position="115"/>
        <end position="135"/>
    </location>
</feature>
<dbReference type="GO" id="GO:0034040">
    <property type="term" value="F:ATPase-coupled lipid transmembrane transporter activity"/>
    <property type="evidence" value="ECO:0007669"/>
    <property type="project" value="TreeGrafter"/>
</dbReference>
<feature type="region of interest" description="Disordered" evidence="7">
    <location>
        <begin position="494"/>
        <end position="514"/>
    </location>
</feature>
<keyword evidence="4 11" id="KW-0067">ATP-binding</keyword>
<keyword evidence="12" id="KW-1185">Reference proteome</keyword>
<feature type="domain" description="ABC transmembrane type-1" evidence="10">
    <location>
        <begin position="75"/>
        <end position="362"/>
    </location>
</feature>
<comment type="subcellular location">
    <subcellularLocation>
        <location evidence="1">Cell membrane</location>
        <topology evidence="1">Multi-pass membrane protein</topology>
    </subcellularLocation>
</comment>
<dbReference type="SMART" id="SM00382">
    <property type="entry name" value="AAA"/>
    <property type="match status" value="1"/>
</dbReference>
<dbReference type="GO" id="GO:0140359">
    <property type="term" value="F:ABC-type transporter activity"/>
    <property type="evidence" value="ECO:0007669"/>
    <property type="project" value="InterPro"/>
</dbReference>
<dbReference type="AlphaFoldDB" id="A0AA41PZN0"/>
<feature type="transmembrane region" description="Helical" evidence="8">
    <location>
        <begin position="305"/>
        <end position="327"/>
    </location>
</feature>
<dbReference type="InterPro" id="IPR011527">
    <property type="entry name" value="ABC1_TM_dom"/>
</dbReference>
<dbReference type="SUPFAM" id="SSF90123">
    <property type="entry name" value="ABC transporter transmembrane region"/>
    <property type="match status" value="1"/>
</dbReference>
<evidence type="ECO:0000259" key="10">
    <source>
        <dbReference type="PROSITE" id="PS50929"/>
    </source>
</evidence>
<evidence type="ECO:0000313" key="11">
    <source>
        <dbReference type="EMBL" id="MCF2527382.1"/>
    </source>
</evidence>
<dbReference type="InterPro" id="IPR003439">
    <property type="entry name" value="ABC_transporter-like_ATP-bd"/>
</dbReference>
<evidence type="ECO:0000256" key="5">
    <source>
        <dbReference type="ARBA" id="ARBA00022989"/>
    </source>
</evidence>
<accession>A0AA41PZN0</accession>
<dbReference type="InterPro" id="IPR027417">
    <property type="entry name" value="P-loop_NTPase"/>
</dbReference>
<dbReference type="GO" id="GO:0005524">
    <property type="term" value="F:ATP binding"/>
    <property type="evidence" value="ECO:0007669"/>
    <property type="project" value="UniProtKB-KW"/>
</dbReference>
<dbReference type="InterPro" id="IPR036640">
    <property type="entry name" value="ABC1_TM_sf"/>
</dbReference>
<evidence type="ECO:0000256" key="8">
    <source>
        <dbReference type="SAM" id="Phobius"/>
    </source>
</evidence>
<dbReference type="SUPFAM" id="SSF52540">
    <property type="entry name" value="P-loop containing nucleoside triphosphate hydrolases"/>
    <property type="match status" value="1"/>
</dbReference>
<dbReference type="PROSITE" id="PS50893">
    <property type="entry name" value="ABC_TRANSPORTER_2"/>
    <property type="match status" value="1"/>
</dbReference>
<evidence type="ECO:0000256" key="1">
    <source>
        <dbReference type="ARBA" id="ARBA00004651"/>
    </source>
</evidence>
<keyword evidence="6 8" id="KW-0472">Membrane</keyword>
<dbReference type="InterPro" id="IPR003593">
    <property type="entry name" value="AAA+_ATPase"/>
</dbReference>
<protein>
    <submittedName>
        <fullName evidence="11">ABC transporter ATP-binding protein/permease</fullName>
    </submittedName>
</protein>
<proteinExistence type="predicted"/>
<feature type="transmembrane region" description="Helical" evidence="8">
    <location>
        <begin position="216"/>
        <end position="233"/>
    </location>
</feature>
<sequence>MGSRKRRRDQAAETIAAGIASGEELFGGSLEYDHGYRRHIEAHLELSLVDTFRQLPRLVARSVRLAARTDRNATLVVAAAELGQGLTGAFSLLATNEVLVGLFAQGPTPDRVRNALPALIAVAVSGTLTALLRALSTIAAGRLEPKVERAAEVTLMTKVARVEMEKLEDGDFKRLLQSASWGTDASRQMVGYSVGIVNALISLAAASVVLTVLHPVLLPLLFLITLPQAWGAVRDARRRYRSTQAWIDHNRQQAELAWHLRDRESAQEVRVHGVGRYLLHHYRRMAAAGEAEAGRLARAEAVTDLGSSALSGLASLLTYLVLGWLVLNGHTGLAASGTAVLAIRTGTGGLGRLVTQVQMTYRQSLYLADYERACVLADEHAIPEGGVPVERFPDEIALEEVSYTYADREKPAVDAVSLTIRRGQIVALVGENGSGKTTLAKLIAGLYRPQAGRILWDGTDDGRLDRDDLFRHVALVSQSFTEWPFTAAANIAIGRPRGPADSPGPADLPGPAAAPQPALVSAAEYAEADAVIDELPKGWRTLLDRSYVGGVALSGGQWQRMVLARARFRDAALVIADEPTSALDARSEIAAFAKIRELADRGQTVILITHRLASTRLADRIFVLDHGRLTEQGSHPELMASGGGYAEMYTMQAAQYADGKGSKGDKDGAARPAGADRAANGDGRVSR</sequence>
<comment type="caution">
    <text evidence="11">The sequence shown here is derived from an EMBL/GenBank/DDBJ whole genome shotgun (WGS) entry which is preliminary data.</text>
</comment>
<dbReference type="Proteomes" id="UP001165378">
    <property type="component" value="Unassembled WGS sequence"/>
</dbReference>
<keyword evidence="2 8" id="KW-0812">Transmembrane</keyword>
<feature type="compositionally biased region" description="Basic and acidic residues" evidence="7">
    <location>
        <begin position="660"/>
        <end position="669"/>
    </location>
</feature>
<gene>
    <name evidence="11" type="ORF">LZ495_09180</name>
</gene>
<dbReference type="Gene3D" id="1.20.1560.10">
    <property type="entry name" value="ABC transporter type 1, transmembrane domain"/>
    <property type="match status" value="1"/>
</dbReference>